<evidence type="ECO:0000313" key="2">
    <source>
        <dbReference type="Proteomes" id="UP001529235"/>
    </source>
</evidence>
<protein>
    <submittedName>
        <fullName evidence="1">Uncharacterized protein</fullName>
    </submittedName>
</protein>
<sequence>MREDFIHNIRVLFVDIGNLVVGIAKDVGPRILFLAPKEKQDFNVFGVVPDLVVETPEGLWRIYGGHRLWTSPEAMPRSYSLDDKPVKIVVKDSEIVVEGNPEPQNCVLKRIRIRRGSDENSLEVVHEIENICRWPIEFSCWALTVMRQKGFAIIPIKPRCVDEKCLLPDRSLALWPYTKLSDRRLILGEKYIFIKQDPEAANPLKIGVNSHDEWAAYYVDKYLFIKTFRKESGKYPDFNSVIEVYTNNKILELETLGPLRVVEPGKTNIHVEFWKLIHVGAVEPSEEVIEKVFKNVLQL</sequence>
<reference evidence="1 2" key="1">
    <citation type="submission" date="2023-05" db="EMBL/GenBank/DDBJ databases">
        <title>A new hyperthermophilic archaea 'Ignisphaera cupida' sp. nov. and description of the family 'Ignisphaeraceae' fam. nov.</title>
        <authorList>
            <person name="Podosokorskaya O.A."/>
            <person name="Elcheninov A.G."/>
            <person name="Klukina A."/>
            <person name="Merkel A.Y."/>
        </authorList>
    </citation>
    <scope>NUCLEOTIDE SEQUENCE [LARGE SCALE GENOMIC DNA]</scope>
    <source>
        <strain evidence="1 2">4213-co</strain>
    </source>
</reference>
<dbReference type="EMBL" id="JASNVW010000002">
    <property type="protein sequence ID" value="MDK6028633.1"/>
    <property type="molecule type" value="Genomic_DNA"/>
</dbReference>
<gene>
    <name evidence="1" type="ORF">QPL79_04600</name>
</gene>
<dbReference type="RefSeq" id="WP_285273610.1">
    <property type="nucleotide sequence ID" value="NZ_JASNVW010000002.1"/>
</dbReference>
<proteinExistence type="predicted"/>
<comment type="caution">
    <text evidence="1">The sequence shown here is derived from an EMBL/GenBank/DDBJ whole genome shotgun (WGS) entry which is preliminary data.</text>
</comment>
<accession>A0ABD4Z6U2</accession>
<organism evidence="1 2">
    <name type="scientific">Ignisphaera cupida</name>
    <dbReference type="NCBI Taxonomy" id="3050454"/>
    <lineage>
        <taxon>Archaea</taxon>
        <taxon>Thermoproteota</taxon>
        <taxon>Thermoprotei</taxon>
        <taxon>Desulfurococcales</taxon>
        <taxon>Desulfurococcaceae</taxon>
        <taxon>Ignisphaera</taxon>
    </lineage>
</organism>
<keyword evidence="2" id="KW-1185">Reference proteome</keyword>
<dbReference type="Proteomes" id="UP001529235">
    <property type="component" value="Unassembled WGS sequence"/>
</dbReference>
<name>A0ABD4Z6U2_9CREN</name>
<dbReference type="AlphaFoldDB" id="A0ABD4Z6U2"/>
<evidence type="ECO:0000313" key="1">
    <source>
        <dbReference type="EMBL" id="MDK6028633.1"/>
    </source>
</evidence>